<feature type="transmembrane region" description="Helical" evidence="6">
    <location>
        <begin position="80"/>
        <end position="101"/>
    </location>
</feature>
<dbReference type="Pfam" id="PF00892">
    <property type="entry name" value="EamA"/>
    <property type="match status" value="1"/>
</dbReference>
<evidence type="ECO:0000256" key="3">
    <source>
        <dbReference type="ARBA" id="ARBA00022692"/>
    </source>
</evidence>
<dbReference type="Proteomes" id="UP000295252">
    <property type="component" value="Chromosome X"/>
</dbReference>
<keyword evidence="9" id="KW-1185">Reference proteome</keyword>
<evidence type="ECO:0000256" key="6">
    <source>
        <dbReference type="RuleBase" id="RU363077"/>
    </source>
</evidence>
<evidence type="ECO:0000313" key="9">
    <source>
        <dbReference type="Proteomes" id="UP000295252"/>
    </source>
</evidence>
<dbReference type="OMA" id="IECTIVT"/>
<proteinExistence type="inferred from homology"/>
<keyword evidence="3 6" id="KW-0812">Transmembrane</keyword>
<sequence length="124" mass="13928">MSRGEVAYQIYPARLTLHVLICFCASLQSSFLALFWGRNPRTCKLHWNAQLVAILYCGVVISALAYYLQTRGISNMGPVFAAMFSPLLLLVAGIFSAIVFTEQFHLGRYVKLAEPKLLRQSELL</sequence>
<dbReference type="GO" id="GO:0016020">
    <property type="term" value="C:membrane"/>
    <property type="evidence" value="ECO:0007669"/>
    <property type="project" value="UniProtKB-SubCell"/>
</dbReference>
<name>A0A068UV44_COFCA</name>
<comment type="subcellular location">
    <subcellularLocation>
        <location evidence="1 6">Membrane</location>
        <topology evidence="1 6">Multi-pass membrane protein</topology>
    </subcellularLocation>
</comment>
<dbReference type="InterPro" id="IPR000620">
    <property type="entry name" value="EamA_dom"/>
</dbReference>
<dbReference type="EMBL" id="HG739146">
    <property type="protein sequence ID" value="CDP12261.1"/>
    <property type="molecule type" value="Genomic_DNA"/>
</dbReference>
<gene>
    <name evidence="8" type="ORF">GSCOC_T00035697001</name>
</gene>
<feature type="domain" description="EamA" evidence="7">
    <location>
        <begin position="19"/>
        <end position="108"/>
    </location>
</feature>
<evidence type="ECO:0000259" key="7">
    <source>
        <dbReference type="Pfam" id="PF00892"/>
    </source>
</evidence>
<dbReference type="InterPro" id="IPR037185">
    <property type="entry name" value="EmrE-like"/>
</dbReference>
<keyword evidence="4 6" id="KW-1133">Transmembrane helix</keyword>
<dbReference type="STRING" id="49390.A0A068UV44"/>
<dbReference type="PhylomeDB" id="A0A068UV44"/>
<evidence type="ECO:0000256" key="2">
    <source>
        <dbReference type="ARBA" id="ARBA00007635"/>
    </source>
</evidence>
<evidence type="ECO:0000256" key="4">
    <source>
        <dbReference type="ARBA" id="ARBA00022989"/>
    </source>
</evidence>
<feature type="transmembrane region" description="Helical" evidence="6">
    <location>
        <begin position="49"/>
        <end position="68"/>
    </location>
</feature>
<dbReference type="Gramene" id="CDP12261">
    <property type="protein sequence ID" value="CDP12261"/>
    <property type="gene ID" value="GSCOC_T00035697001"/>
</dbReference>
<feature type="transmembrane region" description="Helical" evidence="6">
    <location>
        <begin position="15"/>
        <end position="37"/>
    </location>
</feature>
<dbReference type="GO" id="GO:0022857">
    <property type="term" value="F:transmembrane transporter activity"/>
    <property type="evidence" value="ECO:0007669"/>
    <property type="project" value="InterPro"/>
</dbReference>
<dbReference type="SUPFAM" id="SSF103481">
    <property type="entry name" value="Multidrug resistance efflux transporter EmrE"/>
    <property type="match status" value="1"/>
</dbReference>
<organism evidence="8 9">
    <name type="scientific">Coffea canephora</name>
    <name type="common">Robusta coffee</name>
    <dbReference type="NCBI Taxonomy" id="49390"/>
    <lineage>
        <taxon>Eukaryota</taxon>
        <taxon>Viridiplantae</taxon>
        <taxon>Streptophyta</taxon>
        <taxon>Embryophyta</taxon>
        <taxon>Tracheophyta</taxon>
        <taxon>Spermatophyta</taxon>
        <taxon>Magnoliopsida</taxon>
        <taxon>eudicotyledons</taxon>
        <taxon>Gunneridae</taxon>
        <taxon>Pentapetalae</taxon>
        <taxon>asterids</taxon>
        <taxon>lamiids</taxon>
        <taxon>Gentianales</taxon>
        <taxon>Rubiaceae</taxon>
        <taxon>Ixoroideae</taxon>
        <taxon>Gardenieae complex</taxon>
        <taxon>Bertiereae - Coffeeae clade</taxon>
        <taxon>Coffeeae</taxon>
        <taxon>Coffea</taxon>
    </lineage>
</organism>
<accession>A0A068UV44</accession>
<keyword evidence="5 6" id="KW-0472">Membrane</keyword>
<protein>
    <recommendedName>
        <fullName evidence="6">WAT1-related protein</fullName>
    </recommendedName>
</protein>
<evidence type="ECO:0000256" key="5">
    <source>
        <dbReference type="ARBA" id="ARBA00023136"/>
    </source>
</evidence>
<reference evidence="9" key="1">
    <citation type="journal article" date="2014" name="Science">
        <title>The coffee genome provides insight into the convergent evolution of caffeine biosynthesis.</title>
        <authorList>
            <person name="Denoeud F."/>
            <person name="Carretero-Paulet L."/>
            <person name="Dereeper A."/>
            <person name="Droc G."/>
            <person name="Guyot R."/>
            <person name="Pietrella M."/>
            <person name="Zheng C."/>
            <person name="Alberti A."/>
            <person name="Anthony F."/>
            <person name="Aprea G."/>
            <person name="Aury J.M."/>
            <person name="Bento P."/>
            <person name="Bernard M."/>
            <person name="Bocs S."/>
            <person name="Campa C."/>
            <person name="Cenci A."/>
            <person name="Combes M.C."/>
            <person name="Crouzillat D."/>
            <person name="Da Silva C."/>
            <person name="Daddiego L."/>
            <person name="De Bellis F."/>
            <person name="Dussert S."/>
            <person name="Garsmeur O."/>
            <person name="Gayraud T."/>
            <person name="Guignon V."/>
            <person name="Jahn K."/>
            <person name="Jamilloux V."/>
            <person name="Joet T."/>
            <person name="Labadie K."/>
            <person name="Lan T."/>
            <person name="Leclercq J."/>
            <person name="Lepelley M."/>
            <person name="Leroy T."/>
            <person name="Li L.T."/>
            <person name="Librado P."/>
            <person name="Lopez L."/>
            <person name="Munoz A."/>
            <person name="Noel B."/>
            <person name="Pallavicini A."/>
            <person name="Perrotta G."/>
            <person name="Poncet V."/>
            <person name="Pot D."/>
            <person name="Priyono X."/>
            <person name="Rigoreau M."/>
            <person name="Rouard M."/>
            <person name="Rozas J."/>
            <person name="Tranchant-Dubreuil C."/>
            <person name="VanBuren R."/>
            <person name="Zhang Q."/>
            <person name="Andrade A.C."/>
            <person name="Argout X."/>
            <person name="Bertrand B."/>
            <person name="de Kochko A."/>
            <person name="Graziosi G."/>
            <person name="Henry R.J."/>
            <person name="Jayarama X."/>
            <person name="Ming R."/>
            <person name="Nagai C."/>
            <person name="Rounsley S."/>
            <person name="Sankoff D."/>
            <person name="Giuliano G."/>
            <person name="Albert V.A."/>
            <person name="Wincker P."/>
            <person name="Lashermes P."/>
        </authorList>
    </citation>
    <scope>NUCLEOTIDE SEQUENCE [LARGE SCALE GENOMIC DNA]</scope>
    <source>
        <strain evidence="9">cv. DH200-94</strain>
    </source>
</reference>
<dbReference type="OrthoDB" id="1728340at2759"/>
<evidence type="ECO:0000256" key="1">
    <source>
        <dbReference type="ARBA" id="ARBA00004141"/>
    </source>
</evidence>
<comment type="similarity">
    <text evidence="2 6">Belongs to the drug/metabolite transporter (DMT) superfamily. Plant drug/metabolite exporter (P-DME) (TC 2.A.7.4) family.</text>
</comment>
<dbReference type="AlphaFoldDB" id="A0A068UV44"/>
<dbReference type="InParanoid" id="A0A068UV44"/>
<evidence type="ECO:0000313" key="8">
    <source>
        <dbReference type="EMBL" id="CDP12261.1"/>
    </source>
</evidence>
<comment type="caution">
    <text evidence="6">Lacks conserved residue(s) required for the propagation of feature annotation.</text>
</comment>
<dbReference type="InterPro" id="IPR030184">
    <property type="entry name" value="WAT1-related"/>
</dbReference>
<dbReference type="PANTHER" id="PTHR31218">
    <property type="entry name" value="WAT1-RELATED PROTEIN"/>
    <property type="match status" value="1"/>
</dbReference>